<reference evidence="3" key="1">
    <citation type="submission" date="2024-06" db="EMBL/GenBank/DDBJ databases">
        <authorList>
            <person name="Ryan C."/>
        </authorList>
    </citation>
    <scope>NUCLEOTIDE SEQUENCE [LARGE SCALE GENOMIC DNA]</scope>
</reference>
<dbReference type="InterPro" id="IPR005174">
    <property type="entry name" value="KIB1-4_b-propeller"/>
</dbReference>
<reference evidence="2 3" key="2">
    <citation type="submission" date="2024-10" db="EMBL/GenBank/DDBJ databases">
        <authorList>
            <person name="Ryan C."/>
        </authorList>
    </citation>
    <scope>NUCLEOTIDE SEQUENCE [LARGE SCALE GENOMIC DNA]</scope>
</reference>
<evidence type="ECO:0000259" key="1">
    <source>
        <dbReference type="Pfam" id="PF03478"/>
    </source>
</evidence>
<name>A0ABC9AKK5_9POAL</name>
<dbReference type="AlphaFoldDB" id="A0ABC9AKK5"/>
<keyword evidence="3" id="KW-1185">Reference proteome</keyword>
<evidence type="ECO:0000313" key="3">
    <source>
        <dbReference type="Proteomes" id="UP001497457"/>
    </source>
</evidence>
<dbReference type="Proteomes" id="UP001497457">
    <property type="component" value="Chromosome 21rd"/>
</dbReference>
<dbReference type="PANTHER" id="PTHR33110:SF111">
    <property type="entry name" value="DUF295 DOMAIN-CONTAINING PROTEIN"/>
    <property type="match status" value="1"/>
</dbReference>
<sequence>MAEPPPRRRSPAPWADIPLELAGLVLLRLRAHVDRVRFAAACRHWRAAAAAATLPPPLPLLTLSDGPAHGLPDGEPFRLPRRFAGYTDASGDWLVFARDNDDDCCCYLRNAFSDATVTLPALSRVRAGYVSGATGLVWLEVEGAKELTVHKILYCSPHLVAALVSAFAKEITRIAVCRPGANSWWLVRVDHRTPQFVDMVFYKGQLYAFDKHKNDLFAIDVSVNQSTGDPWVSEIRWAVHRNFHDPSIFAHRETVTMKNIYLVESCGELLMVCRTVHGMWKWKRFPTGHEKRTVVASKRNEFEVFKADFKENQWTKVTTIGDDQVLFLRRRCSKSVCVSGHEMPGDSIVFMENDDEDRDWFDEDIRNSCSVYNMKDSKVSPLLPMVSWKRGAVSATWLFP</sequence>
<dbReference type="EMBL" id="OZ075131">
    <property type="protein sequence ID" value="CAL4980037.1"/>
    <property type="molecule type" value="Genomic_DNA"/>
</dbReference>
<accession>A0ABC9AKK5</accession>
<organism evidence="2 3">
    <name type="scientific">Urochloa decumbens</name>
    <dbReference type="NCBI Taxonomy" id="240449"/>
    <lineage>
        <taxon>Eukaryota</taxon>
        <taxon>Viridiplantae</taxon>
        <taxon>Streptophyta</taxon>
        <taxon>Embryophyta</taxon>
        <taxon>Tracheophyta</taxon>
        <taxon>Spermatophyta</taxon>
        <taxon>Magnoliopsida</taxon>
        <taxon>Liliopsida</taxon>
        <taxon>Poales</taxon>
        <taxon>Poaceae</taxon>
        <taxon>PACMAD clade</taxon>
        <taxon>Panicoideae</taxon>
        <taxon>Panicodae</taxon>
        <taxon>Paniceae</taxon>
        <taxon>Melinidinae</taxon>
        <taxon>Urochloa</taxon>
    </lineage>
</organism>
<feature type="domain" description="KIB1-4 beta-propeller" evidence="1">
    <location>
        <begin position="78"/>
        <end position="373"/>
    </location>
</feature>
<gene>
    <name evidence="2" type="ORF">URODEC1_LOCUS55475</name>
</gene>
<dbReference type="PANTHER" id="PTHR33110">
    <property type="entry name" value="F-BOX/KELCH-REPEAT PROTEIN-RELATED"/>
    <property type="match status" value="1"/>
</dbReference>
<evidence type="ECO:0000313" key="2">
    <source>
        <dbReference type="EMBL" id="CAL4980037.1"/>
    </source>
</evidence>
<proteinExistence type="predicted"/>
<protein>
    <recommendedName>
        <fullName evidence="1">KIB1-4 beta-propeller domain-containing protein</fullName>
    </recommendedName>
</protein>
<dbReference type="SUPFAM" id="SSF81383">
    <property type="entry name" value="F-box domain"/>
    <property type="match status" value="1"/>
</dbReference>
<dbReference type="Pfam" id="PF03478">
    <property type="entry name" value="Beta-prop_KIB1-4"/>
    <property type="match status" value="1"/>
</dbReference>
<dbReference type="InterPro" id="IPR036047">
    <property type="entry name" value="F-box-like_dom_sf"/>
</dbReference>